<dbReference type="Proteomes" id="UP000321039">
    <property type="component" value="Unassembled WGS sequence"/>
</dbReference>
<dbReference type="AlphaFoldDB" id="A0A5C8ZNC1"/>
<proteinExistence type="predicted"/>
<accession>A0A5C8ZNC1</accession>
<keyword evidence="3" id="KW-1185">Reference proteome</keyword>
<keyword evidence="1" id="KW-0732">Signal</keyword>
<reference evidence="2 3" key="1">
    <citation type="submission" date="2019-08" db="EMBL/GenBank/DDBJ databases">
        <title>Parahaliea maris sp. nov., isolated from the surface seawater.</title>
        <authorList>
            <person name="Liu Y."/>
        </authorList>
    </citation>
    <scope>NUCLEOTIDE SEQUENCE [LARGE SCALE GENOMIC DNA]</scope>
    <source>
        <strain evidence="2 3">HSLHS9</strain>
    </source>
</reference>
<name>A0A5C8ZNC1_9GAMM</name>
<sequence length="184" mass="19932">MTTRASGWRALAALALTSLLAAGLARADDRTEIESKSQAALAKLRQHAKEIDKLIQRASGVLVFPDVVEMTFGERGRYGEGALLIKGEPVAYYASAGAPHNMKDQGGRKVEVLLFMDQQALIDFRNTINWKVGVSEGVTKVRVDERGRLETARNTPPVLGVSFNDAGVLGNLDLNGTTINRIAR</sequence>
<comment type="caution">
    <text evidence="2">The sequence shown here is derived from an EMBL/GenBank/DDBJ whole genome shotgun (WGS) entry which is preliminary data.</text>
</comment>
<gene>
    <name evidence="2" type="ORF">FV139_20150</name>
</gene>
<evidence type="ECO:0000313" key="3">
    <source>
        <dbReference type="Proteomes" id="UP000321039"/>
    </source>
</evidence>
<evidence type="ECO:0000256" key="1">
    <source>
        <dbReference type="SAM" id="SignalP"/>
    </source>
</evidence>
<dbReference type="EMBL" id="VRZA01000011">
    <property type="protein sequence ID" value="TXS89254.1"/>
    <property type="molecule type" value="Genomic_DNA"/>
</dbReference>
<dbReference type="RefSeq" id="WP_148070295.1">
    <property type="nucleotide sequence ID" value="NZ_VRZA01000011.1"/>
</dbReference>
<organism evidence="2 3">
    <name type="scientific">Parahaliea maris</name>
    <dbReference type="NCBI Taxonomy" id="2716870"/>
    <lineage>
        <taxon>Bacteria</taxon>
        <taxon>Pseudomonadati</taxon>
        <taxon>Pseudomonadota</taxon>
        <taxon>Gammaproteobacteria</taxon>
        <taxon>Cellvibrionales</taxon>
        <taxon>Halieaceae</taxon>
        <taxon>Parahaliea</taxon>
    </lineage>
</organism>
<protein>
    <submittedName>
        <fullName evidence="2">Uncharacterized protein</fullName>
    </submittedName>
</protein>
<evidence type="ECO:0000313" key="2">
    <source>
        <dbReference type="EMBL" id="TXS89254.1"/>
    </source>
</evidence>
<feature type="signal peptide" evidence="1">
    <location>
        <begin position="1"/>
        <end position="27"/>
    </location>
</feature>
<feature type="chain" id="PRO_5022696844" evidence="1">
    <location>
        <begin position="28"/>
        <end position="184"/>
    </location>
</feature>